<name>A0A1W1UGQ2_DESTI</name>
<protein>
    <submittedName>
        <fullName evidence="1">Winged helix-turn-helix DNA-binding</fullName>
    </submittedName>
</protein>
<dbReference type="Proteomes" id="UP000192731">
    <property type="component" value="Unassembled WGS sequence"/>
</dbReference>
<organism evidence="1 2">
    <name type="scientific">Desulfonispora thiosulfatigenes DSM 11270</name>
    <dbReference type="NCBI Taxonomy" id="656914"/>
    <lineage>
        <taxon>Bacteria</taxon>
        <taxon>Bacillati</taxon>
        <taxon>Bacillota</taxon>
        <taxon>Clostridia</taxon>
        <taxon>Eubacteriales</taxon>
        <taxon>Peptococcaceae</taxon>
        <taxon>Desulfonispora</taxon>
    </lineage>
</organism>
<dbReference type="STRING" id="656914.SAMN00017405_0849"/>
<dbReference type="InterPro" id="IPR036390">
    <property type="entry name" value="WH_DNA-bd_sf"/>
</dbReference>
<sequence>MMAELTNEEIRVKVVEYLQTTDKAKNKDIAKAIGVDKKEATKAINELANEGTIEFLYLGTSYVTLAKK</sequence>
<dbReference type="Gene3D" id="1.10.10.10">
    <property type="entry name" value="Winged helix-like DNA-binding domain superfamily/Winged helix DNA-binding domain"/>
    <property type="match status" value="1"/>
</dbReference>
<dbReference type="InterPro" id="IPR036388">
    <property type="entry name" value="WH-like_DNA-bd_sf"/>
</dbReference>
<accession>A0A1W1UGQ2</accession>
<dbReference type="SUPFAM" id="SSF46785">
    <property type="entry name" value="Winged helix' DNA-binding domain"/>
    <property type="match status" value="1"/>
</dbReference>
<keyword evidence="2" id="KW-1185">Reference proteome</keyword>
<dbReference type="GO" id="GO:0003677">
    <property type="term" value="F:DNA binding"/>
    <property type="evidence" value="ECO:0007669"/>
    <property type="project" value="UniProtKB-KW"/>
</dbReference>
<evidence type="ECO:0000313" key="2">
    <source>
        <dbReference type="Proteomes" id="UP000192731"/>
    </source>
</evidence>
<reference evidence="1 2" key="1">
    <citation type="submission" date="2017-04" db="EMBL/GenBank/DDBJ databases">
        <authorList>
            <person name="Afonso C.L."/>
            <person name="Miller P.J."/>
            <person name="Scott M.A."/>
            <person name="Spackman E."/>
            <person name="Goraichik I."/>
            <person name="Dimitrov K.M."/>
            <person name="Suarez D.L."/>
            <person name="Swayne D.E."/>
        </authorList>
    </citation>
    <scope>NUCLEOTIDE SEQUENCE [LARGE SCALE GENOMIC DNA]</scope>
    <source>
        <strain evidence="1 2">DSM 11270</strain>
    </source>
</reference>
<gene>
    <name evidence="1" type="ORF">SAMN00017405_0849</name>
</gene>
<keyword evidence="1" id="KW-0238">DNA-binding</keyword>
<evidence type="ECO:0000313" key="1">
    <source>
        <dbReference type="EMBL" id="SMB80219.1"/>
    </source>
</evidence>
<dbReference type="Pfam" id="PF13412">
    <property type="entry name" value="HTH_24"/>
    <property type="match status" value="1"/>
</dbReference>
<dbReference type="EMBL" id="FWWT01000005">
    <property type="protein sequence ID" value="SMB80219.1"/>
    <property type="molecule type" value="Genomic_DNA"/>
</dbReference>
<proteinExistence type="predicted"/>
<dbReference type="AlphaFoldDB" id="A0A1W1UGQ2"/>